<dbReference type="Pfam" id="PF06114">
    <property type="entry name" value="Peptidase_M78"/>
    <property type="match status" value="1"/>
</dbReference>
<name>A0ABY8J2B6_9BACI</name>
<evidence type="ECO:0000313" key="2">
    <source>
        <dbReference type="EMBL" id="WFT74900.1"/>
    </source>
</evidence>
<reference evidence="2 3" key="1">
    <citation type="submission" date="2023-04" db="EMBL/GenBank/DDBJ databases">
        <title>Genome sequence of Halobacillus naozhouensis KACC 21980.</title>
        <authorList>
            <person name="Kim S."/>
            <person name="Heo J."/>
            <person name="Kwon S.-W."/>
        </authorList>
    </citation>
    <scope>NUCLEOTIDE SEQUENCE [LARGE SCALE GENOMIC DNA]</scope>
    <source>
        <strain evidence="2 3">KCTC 13234</strain>
    </source>
</reference>
<sequence length="180" mass="21372">MYQYTTLESHIYDLLISLSIRIPNQLTIDRIAEQLNIRVYDWEHSSEAVIYKGISRIFLQKQLSKEERWQTFGHELGHILLHSGSQLNLPVRFVEYQEWKADNFALHFCVPTFMLLQMNLPFKKSQAIYEVVSTFGVTPEFASRRLQHLENQYLGLLLDQNFAQTVYRGYQVSEKFENYE</sequence>
<dbReference type="Proteomes" id="UP001221597">
    <property type="component" value="Chromosome"/>
</dbReference>
<dbReference type="InterPro" id="IPR010359">
    <property type="entry name" value="IrrE_HExxH"/>
</dbReference>
<protein>
    <submittedName>
        <fullName evidence="2">ImmA/IrrE family metallo-endopeptidase</fullName>
    </submittedName>
</protein>
<dbReference type="RefSeq" id="WP_283076893.1">
    <property type="nucleotide sequence ID" value="NZ_CP121671.1"/>
</dbReference>
<feature type="domain" description="IrrE N-terminal-like" evidence="1">
    <location>
        <begin position="52"/>
        <end position="146"/>
    </location>
</feature>
<organism evidence="2 3">
    <name type="scientific">Halobacillus naozhouensis</name>
    <dbReference type="NCBI Taxonomy" id="554880"/>
    <lineage>
        <taxon>Bacteria</taxon>
        <taxon>Bacillati</taxon>
        <taxon>Bacillota</taxon>
        <taxon>Bacilli</taxon>
        <taxon>Bacillales</taxon>
        <taxon>Bacillaceae</taxon>
        <taxon>Halobacillus</taxon>
    </lineage>
</organism>
<dbReference type="EMBL" id="CP121671">
    <property type="protein sequence ID" value="WFT74900.1"/>
    <property type="molecule type" value="Genomic_DNA"/>
</dbReference>
<evidence type="ECO:0000259" key="1">
    <source>
        <dbReference type="Pfam" id="PF06114"/>
    </source>
</evidence>
<accession>A0ABY8J2B6</accession>
<dbReference type="Gene3D" id="1.10.10.2910">
    <property type="match status" value="1"/>
</dbReference>
<evidence type="ECO:0000313" key="3">
    <source>
        <dbReference type="Proteomes" id="UP001221597"/>
    </source>
</evidence>
<gene>
    <name evidence="2" type="ORF">P9989_00220</name>
</gene>
<keyword evidence="3" id="KW-1185">Reference proteome</keyword>
<proteinExistence type="predicted"/>